<dbReference type="AlphaFoldDB" id="A0AA38XF49"/>
<organism evidence="1 2">
    <name type="scientific">Cladophialophora chaetospira</name>
    <dbReference type="NCBI Taxonomy" id="386627"/>
    <lineage>
        <taxon>Eukaryota</taxon>
        <taxon>Fungi</taxon>
        <taxon>Dikarya</taxon>
        <taxon>Ascomycota</taxon>
        <taxon>Pezizomycotina</taxon>
        <taxon>Eurotiomycetes</taxon>
        <taxon>Chaetothyriomycetidae</taxon>
        <taxon>Chaetothyriales</taxon>
        <taxon>Herpotrichiellaceae</taxon>
        <taxon>Cladophialophora</taxon>
    </lineage>
</organism>
<gene>
    <name evidence="1" type="ORF">H2200_003566</name>
</gene>
<protein>
    <recommendedName>
        <fullName evidence="3">SnoaL-like domain-containing protein</fullName>
    </recommendedName>
</protein>
<accession>A0AA38XF49</accession>
<sequence length="161" mass="18274">MSNTNSFDAAGLADRWAEGWSSDDSSPWLSLYSPRMKYTDHAFQIVRIGTDSTLPTHWKIWRTAIPDFRMTITSVYPVLQLGNGRLKVIFKTDNAGTFENDLPRTKASGKPFLFKGVVEFVLDEASGLIDEVEEWYCSNFQLARSVEQDYNLKEDPASSHL</sequence>
<dbReference type="EMBL" id="JAPDRK010000005">
    <property type="protein sequence ID" value="KAJ9611971.1"/>
    <property type="molecule type" value="Genomic_DNA"/>
</dbReference>
<dbReference type="Proteomes" id="UP001172673">
    <property type="component" value="Unassembled WGS sequence"/>
</dbReference>
<proteinExistence type="predicted"/>
<dbReference type="SUPFAM" id="SSF54427">
    <property type="entry name" value="NTF2-like"/>
    <property type="match status" value="1"/>
</dbReference>
<name>A0AA38XF49_9EURO</name>
<reference evidence="1" key="1">
    <citation type="submission" date="2022-10" db="EMBL/GenBank/DDBJ databases">
        <title>Culturing micro-colonial fungi from biological soil crusts in the Mojave desert and describing Neophaeococcomyces mojavensis, and introducing the new genera and species Taxawa tesnikishii.</title>
        <authorList>
            <person name="Kurbessoian T."/>
            <person name="Stajich J.E."/>
        </authorList>
    </citation>
    <scope>NUCLEOTIDE SEQUENCE</scope>
    <source>
        <strain evidence="1">TK_41</strain>
    </source>
</reference>
<dbReference type="Gene3D" id="3.10.450.50">
    <property type="match status" value="1"/>
</dbReference>
<dbReference type="InterPro" id="IPR032710">
    <property type="entry name" value="NTF2-like_dom_sf"/>
</dbReference>
<evidence type="ECO:0000313" key="1">
    <source>
        <dbReference type="EMBL" id="KAJ9611971.1"/>
    </source>
</evidence>
<keyword evidence="2" id="KW-1185">Reference proteome</keyword>
<comment type="caution">
    <text evidence="1">The sequence shown here is derived from an EMBL/GenBank/DDBJ whole genome shotgun (WGS) entry which is preliminary data.</text>
</comment>
<evidence type="ECO:0000313" key="2">
    <source>
        <dbReference type="Proteomes" id="UP001172673"/>
    </source>
</evidence>
<evidence type="ECO:0008006" key="3">
    <source>
        <dbReference type="Google" id="ProtNLM"/>
    </source>
</evidence>